<evidence type="ECO:0000313" key="10">
    <source>
        <dbReference type="EMBL" id="MBB5744639.1"/>
    </source>
</evidence>
<organism evidence="10 11">
    <name type="scientific">Brevundimonas variabilis</name>
    <dbReference type="NCBI Taxonomy" id="74312"/>
    <lineage>
        <taxon>Bacteria</taxon>
        <taxon>Pseudomonadati</taxon>
        <taxon>Pseudomonadota</taxon>
        <taxon>Alphaproteobacteria</taxon>
        <taxon>Caulobacterales</taxon>
        <taxon>Caulobacteraceae</taxon>
        <taxon>Brevundimonas</taxon>
    </lineage>
</organism>
<dbReference type="InterPro" id="IPR013325">
    <property type="entry name" value="RNA_pol_sigma_r2"/>
</dbReference>
<protein>
    <recommendedName>
        <fullName evidence="6">RNA polymerase sigma factor</fullName>
    </recommendedName>
</protein>
<evidence type="ECO:0000256" key="5">
    <source>
        <dbReference type="ARBA" id="ARBA00023163"/>
    </source>
</evidence>
<dbReference type="Pfam" id="PF08281">
    <property type="entry name" value="Sigma70_r4_2"/>
    <property type="match status" value="1"/>
</dbReference>
<dbReference type="InterPro" id="IPR014284">
    <property type="entry name" value="RNA_pol_sigma-70_dom"/>
</dbReference>
<dbReference type="InterPro" id="IPR039425">
    <property type="entry name" value="RNA_pol_sigma-70-like"/>
</dbReference>
<dbReference type="GO" id="GO:0016987">
    <property type="term" value="F:sigma factor activity"/>
    <property type="evidence" value="ECO:0007669"/>
    <property type="project" value="UniProtKB-KW"/>
</dbReference>
<evidence type="ECO:0000256" key="6">
    <source>
        <dbReference type="RuleBase" id="RU000716"/>
    </source>
</evidence>
<gene>
    <name evidence="10" type="ORF">GGR13_000211</name>
</gene>
<accession>A0A7W9CFD6</accession>
<evidence type="ECO:0000313" key="11">
    <source>
        <dbReference type="Proteomes" id="UP000545037"/>
    </source>
</evidence>
<evidence type="ECO:0000256" key="2">
    <source>
        <dbReference type="ARBA" id="ARBA00023015"/>
    </source>
</evidence>
<evidence type="ECO:0000256" key="4">
    <source>
        <dbReference type="ARBA" id="ARBA00023125"/>
    </source>
</evidence>
<dbReference type="NCBIfam" id="TIGR02937">
    <property type="entry name" value="sigma70-ECF"/>
    <property type="match status" value="1"/>
</dbReference>
<dbReference type="Proteomes" id="UP000545037">
    <property type="component" value="Unassembled WGS sequence"/>
</dbReference>
<keyword evidence="11" id="KW-1185">Reference proteome</keyword>
<keyword evidence="2 6" id="KW-0805">Transcription regulation</keyword>
<name>A0A7W9CFD6_9CAUL</name>
<dbReference type="AlphaFoldDB" id="A0A7W9CFD6"/>
<keyword evidence="3 6" id="KW-0731">Sigma factor</keyword>
<dbReference type="PANTHER" id="PTHR43133:SF8">
    <property type="entry name" value="RNA POLYMERASE SIGMA FACTOR HI_1459-RELATED"/>
    <property type="match status" value="1"/>
</dbReference>
<dbReference type="SUPFAM" id="SSF88659">
    <property type="entry name" value="Sigma3 and sigma4 domains of RNA polymerase sigma factors"/>
    <property type="match status" value="1"/>
</dbReference>
<dbReference type="InterPro" id="IPR036388">
    <property type="entry name" value="WH-like_DNA-bd_sf"/>
</dbReference>
<dbReference type="Pfam" id="PF04542">
    <property type="entry name" value="Sigma70_r2"/>
    <property type="match status" value="1"/>
</dbReference>
<evidence type="ECO:0000259" key="8">
    <source>
        <dbReference type="Pfam" id="PF04542"/>
    </source>
</evidence>
<feature type="region of interest" description="Disordered" evidence="7">
    <location>
        <begin position="179"/>
        <end position="201"/>
    </location>
</feature>
<comment type="similarity">
    <text evidence="1 6">Belongs to the sigma-70 factor family. ECF subfamily.</text>
</comment>
<evidence type="ECO:0000259" key="9">
    <source>
        <dbReference type="Pfam" id="PF08281"/>
    </source>
</evidence>
<dbReference type="Gene3D" id="1.10.10.10">
    <property type="entry name" value="Winged helix-like DNA-binding domain superfamily/Winged helix DNA-binding domain"/>
    <property type="match status" value="1"/>
</dbReference>
<dbReference type="SUPFAM" id="SSF88946">
    <property type="entry name" value="Sigma2 domain of RNA polymerase sigma factors"/>
    <property type="match status" value="1"/>
</dbReference>
<dbReference type="RefSeq" id="WP_183211617.1">
    <property type="nucleotide sequence ID" value="NZ_JACHOR010000001.1"/>
</dbReference>
<feature type="domain" description="RNA polymerase sigma factor 70 region 4 type 2" evidence="9">
    <location>
        <begin position="122"/>
        <end position="173"/>
    </location>
</feature>
<reference evidence="10 11" key="1">
    <citation type="submission" date="2020-08" db="EMBL/GenBank/DDBJ databases">
        <title>Genomic Encyclopedia of Type Strains, Phase IV (KMG-IV): sequencing the most valuable type-strain genomes for metagenomic binning, comparative biology and taxonomic classification.</title>
        <authorList>
            <person name="Goeker M."/>
        </authorList>
    </citation>
    <scope>NUCLEOTIDE SEQUENCE [LARGE SCALE GENOMIC DNA]</scope>
    <source>
        <strain evidence="10 11">DSM 4737</strain>
    </source>
</reference>
<dbReference type="PANTHER" id="PTHR43133">
    <property type="entry name" value="RNA POLYMERASE ECF-TYPE SIGMA FACTO"/>
    <property type="match status" value="1"/>
</dbReference>
<proteinExistence type="inferred from homology"/>
<evidence type="ECO:0000256" key="7">
    <source>
        <dbReference type="SAM" id="MobiDB-lite"/>
    </source>
</evidence>
<feature type="domain" description="RNA polymerase sigma-70 region 2" evidence="8">
    <location>
        <begin position="27"/>
        <end position="93"/>
    </location>
</feature>
<evidence type="ECO:0000256" key="3">
    <source>
        <dbReference type="ARBA" id="ARBA00023082"/>
    </source>
</evidence>
<evidence type="ECO:0000256" key="1">
    <source>
        <dbReference type="ARBA" id="ARBA00010641"/>
    </source>
</evidence>
<dbReference type="NCBIfam" id="NF004113">
    <property type="entry name" value="PRK05602.1"/>
    <property type="match status" value="1"/>
</dbReference>
<dbReference type="EMBL" id="JACHOR010000001">
    <property type="protein sequence ID" value="MBB5744639.1"/>
    <property type="molecule type" value="Genomic_DNA"/>
</dbReference>
<dbReference type="GO" id="GO:0003677">
    <property type="term" value="F:DNA binding"/>
    <property type="evidence" value="ECO:0007669"/>
    <property type="project" value="UniProtKB-KW"/>
</dbReference>
<dbReference type="InterPro" id="IPR013324">
    <property type="entry name" value="RNA_pol_sigma_r3/r4-like"/>
</dbReference>
<dbReference type="PROSITE" id="PS01063">
    <property type="entry name" value="SIGMA70_ECF"/>
    <property type="match status" value="1"/>
</dbReference>
<keyword evidence="5 6" id="KW-0804">Transcription</keyword>
<dbReference type="InterPro" id="IPR007627">
    <property type="entry name" value="RNA_pol_sigma70_r2"/>
</dbReference>
<dbReference type="GO" id="GO:0006352">
    <property type="term" value="P:DNA-templated transcription initiation"/>
    <property type="evidence" value="ECO:0007669"/>
    <property type="project" value="InterPro"/>
</dbReference>
<sequence>MALTTDPDEDLVRRVGQGDPAAIQAMVARKLPRMLALASRMLGDLTEAEDVAQEAMLRAWKQAPRWRPGQAKFDTWLHRVGLNLCYDRLRRRREVPTDTPPDRTDDGPAPDRGLIAAQTGIRVDAALARLPDRQREAIILCHYQELTNIEAASLMSVSVDALESLLSRGRRALRQTLADLAPGHDPGASPSSARAAEGGRT</sequence>
<comment type="caution">
    <text evidence="10">The sequence shown here is derived from an EMBL/GenBank/DDBJ whole genome shotgun (WGS) entry which is preliminary data.</text>
</comment>
<dbReference type="InterPro" id="IPR000838">
    <property type="entry name" value="RNA_pol_sigma70_ECF_CS"/>
</dbReference>
<keyword evidence="4 6" id="KW-0238">DNA-binding</keyword>
<dbReference type="Gene3D" id="1.10.1740.10">
    <property type="match status" value="1"/>
</dbReference>
<dbReference type="InterPro" id="IPR013249">
    <property type="entry name" value="RNA_pol_sigma70_r4_t2"/>
</dbReference>
<dbReference type="CDD" id="cd06171">
    <property type="entry name" value="Sigma70_r4"/>
    <property type="match status" value="1"/>
</dbReference>